<dbReference type="STRING" id="34475.A0A4Y9Y0X8"/>
<dbReference type="EMBL" id="SEKV01000611">
    <property type="protein sequence ID" value="TFY55237.1"/>
    <property type="molecule type" value="Genomic_DNA"/>
</dbReference>
<reference evidence="2 3" key="1">
    <citation type="submission" date="2019-01" db="EMBL/GenBank/DDBJ databases">
        <title>Genome sequencing of the rare red list fungi Fomitopsis rosea.</title>
        <authorList>
            <person name="Buettner E."/>
            <person name="Kellner H."/>
        </authorList>
    </citation>
    <scope>NUCLEOTIDE SEQUENCE [LARGE SCALE GENOMIC DNA]</scope>
    <source>
        <strain evidence="2 3">DSM 105464</strain>
    </source>
</reference>
<name>A0A4Y9Y0X8_9APHY</name>
<protein>
    <submittedName>
        <fullName evidence="2">Uncharacterized protein</fullName>
    </submittedName>
</protein>
<evidence type="ECO:0000313" key="2">
    <source>
        <dbReference type="EMBL" id="TFY55237.1"/>
    </source>
</evidence>
<feature type="compositionally biased region" description="Low complexity" evidence="1">
    <location>
        <begin position="305"/>
        <end position="318"/>
    </location>
</feature>
<feature type="region of interest" description="Disordered" evidence="1">
    <location>
        <begin position="50"/>
        <end position="72"/>
    </location>
</feature>
<proteinExistence type="predicted"/>
<sequence length="408" mass="44748">MAGVDKSPVLDSKICEEDPADLTRMSLDEIHAAELSDDEKCLERIGESVLKEHSHRGHRANDSISSIDMRDLPPLNEREDEIAISVPKIIPSPKKKLLDKNLPPLPTEEPRRAGRGEPRYPADPRNDAPPETEVVRLSLPLRLAHACAVAPAAYYGSPLDATGTPIDVVDVEEEERLDRALDGEGSDTDSEIDIHTPLPNLMLRDGLLSPNSKLLPQAQPIDDRPSSHMSIVSNAGSVMTKSGLFKDERDTVHRRVRHRDGKLLRGGIGLTTGLGWSDSEDEGAPSPLTRQLSSNTLGRKSLPATLRSSTSTSSSLSRHYTEMEERRPRASLPSDLSRKPSMSSISMPRSSLSSMRSMPSSSRLSARGSHYDEMPRAKTPLSAPPEGIIVILPYGFHEKHALSINKQY</sequence>
<evidence type="ECO:0000313" key="3">
    <source>
        <dbReference type="Proteomes" id="UP000298390"/>
    </source>
</evidence>
<feature type="compositionally biased region" description="Polar residues" evidence="1">
    <location>
        <begin position="288"/>
        <end position="298"/>
    </location>
</feature>
<feature type="region of interest" description="Disordered" evidence="1">
    <location>
        <begin position="269"/>
        <end position="379"/>
    </location>
</feature>
<gene>
    <name evidence="2" type="ORF">EVJ58_g8373</name>
</gene>
<evidence type="ECO:0000256" key="1">
    <source>
        <dbReference type="SAM" id="MobiDB-lite"/>
    </source>
</evidence>
<dbReference type="AlphaFoldDB" id="A0A4Y9Y0X8"/>
<dbReference type="Proteomes" id="UP000298390">
    <property type="component" value="Unassembled WGS sequence"/>
</dbReference>
<accession>A0A4Y9Y0X8</accession>
<feature type="compositionally biased region" description="Basic and acidic residues" evidence="1">
    <location>
        <begin position="319"/>
        <end position="328"/>
    </location>
</feature>
<feature type="region of interest" description="Disordered" evidence="1">
    <location>
        <begin position="93"/>
        <end position="130"/>
    </location>
</feature>
<feature type="compositionally biased region" description="Low complexity" evidence="1">
    <location>
        <begin position="339"/>
        <end position="365"/>
    </location>
</feature>
<organism evidence="2 3">
    <name type="scientific">Rhodofomes roseus</name>
    <dbReference type="NCBI Taxonomy" id="34475"/>
    <lineage>
        <taxon>Eukaryota</taxon>
        <taxon>Fungi</taxon>
        <taxon>Dikarya</taxon>
        <taxon>Basidiomycota</taxon>
        <taxon>Agaricomycotina</taxon>
        <taxon>Agaricomycetes</taxon>
        <taxon>Polyporales</taxon>
        <taxon>Rhodofomes</taxon>
    </lineage>
</organism>
<feature type="compositionally biased region" description="Basic and acidic residues" evidence="1">
    <location>
        <begin position="108"/>
        <end position="128"/>
    </location>
</feature>
<comment type="caution">
    <text evidence="2">The sequence shown here is derived from an EMBL/GenBank/DDBJ whole genome shotgun (WGS) entry which is preliminary data.</text>
</comment>